<evidence type="ECO:0000313" key="2">
    <source>
        <dbReference type="Proteomes" id="UP001256588"/>
    </source>
</evidence>
<organism evidence="1 2">
    <name type="scientific">Luteimonas terrae</name>
    <dbReference type="NCBI Taxonomy" id="1530191"/>
    <lineage>
        <taxon>Bacteria</taxon>
        <taxon>Pseudomonadati</taxon>
        <taxon>Pseudomonadota</taxon>
        <taxon>Gammaproteobacteria</taxon>
        <taxon>Lysobacterales</taxon>
        <taxon>Lysobacteraceae</taxon>
        <taxon>Luteimonas</taxon>
    </lineage>
</organism>
<dbReference type="RefSeq" id="WP_310231922.1">
    <property type="nucleotide sequence ID" value="NZ_JAVDWO010000001.1"/>
</dbReference>
<sequence>MNIAFFTATWCYGSHGENMPSPVTEMLQDVPHTTKRGLAFDLSLSKKNLTAEHNYWLYFIVAHKADLGNQSFTLLATKQTFPDERLADLLASTIVIDEAKGRLEEADETGRPLRVPFLTEGWMLL</sequence>
<dbReference type="Proteomes" id="UP001256588">
    <property type="component" value="Unassembled WGS sequence"/>
</dbReference>
<protein>
    <submittedName>
        <fullName evidence="1">Uncharacterized protein</fullName>
    </submittedName>
</protein>
<accession>A0ABU1XS43</accession>
<reference evidence="1 2" key="1">
    <citation type="submission" date="2023-07" db="EMBL/GenBank/DDBJ databases">
        <title>Sorghum-associated microbial communities from plants grown in Nebraska, USA.</title>
        <authorList>
            <person name="Schachtman D."/>
        </authorList>
    </citation>
    <scope>NUCLEOTIDE SEQUENCE [LARGE SCALE GENOMIC DNA]</scope>
    <source>
        <strain evidence="1 2">4099</strain>
    </source>
</reference>
<name>A0ABU1XS43_9GAMM</name>
<evidence type="ECO:0000313" key="1">
    <source>
        <dbReference type="EMBL" id="MDR7191558.1"/>
    </source>
</evidence>
<proteinExistence type="predicted"/>
<dbReference type="EMBL" id="JAVDWO010000001">
    <property type="protein sequence ID" value="MDR7191558.1"/>
    <property type="molecule type" value="Genomic_DNA"/>
</dbReference>
<gene>
    <name evidence="1" type="ORF">J2W68_000260</name>
</gene>
<comment type="caution">
    <text evidence="1">The sequence shown here is derived from an EMBL/GenBank/DDBJ whole genome shotgun (WGS) entry which is preliminary data.</text>
</comment>
<keyword evidence="2" id="KW-1185">Reference proteome</keyword>